<dbReference type="Gene3D" id="3.80.10.10">
    <property type="entry name" value="Ribonuclease Inhibitor"/>
    <property type="match status" value="1"/>
</dbReference>
<dbReference type="InterPro" id="IPR001611">
    <property type="entry name" value="Leu-rich_rpt"/>
</dbReference>
<dbReference type="PANTHER" id="PTHR24113">
    <property type="entry name" value="RAN GTPASE-ACTIVATING PROTEIN 1"/>
    <property type="match status" value="1"/>
</dbReference>
<keyword evidence="7" id="KW-1185">Reference proteome</keyword>
<dbReference type="SUPFAM" id="SSF69099">
    <property type="entry name" value="Ran-GTPase activating protein 1 (RanGAP1), C-terminal domain"/>
    <property type="match status" value="1"/>
</dbReference>
<dbReference type="InterPro" id="IPR027038">
    <property type="entry name" value="RanGap"/>
</dbReference>
<dbReference type="CDD" id="cd00116">
    <property type="entry name" value="LRR_RI"/>
    <property type="match status" value="1"/>
</dbReference>
<dbReference type="EMBL" id="OU963920">
    <property type="protein sequence ID" value="CAH0404173.1"/>
    <property type="molecule type" value="Genomic_DNA"/>
</dbReference>
<dbReference type="Pfam" id="PF13516">
    <property type="entry name" value="LRR_6"/>
    <property type="match status" value="3"/>
</dbReference>
<evidence type="ECO:0000256" key="1">
    <source>
        <dbReference type="ARBA" id="ARBA00022468"/>
    </source>
</evidence>
<name>A0ABN8B712_CHISP</name>
<proteinExistence type="predicted"/>
<gene>
    <name evidence="6" type="ORF">CHILSU_LOCUS7489</name>
</gene>
<reference evidence="6" key="1">
    <citation type="submission" date="2021-12" db="EMBL/GenBank/DDBJ databases">
        <authorList>
            <person name="King R."/>
        </authorList>
    </citation>
    <scope>NUCLEOTIDE SEQUENCE</scope>
</reference>
<evidence type="ECO:0000313" key="6">
    <source>
        <dbReference type="EMBL" id="CAH0404173.1"/>
    </source>
</evidence>
<dbReference type="InterPro" id="IPR036720">
    <property type="entry name" value="RanGAP1_C_sf"/>
</dbReference>
<dbReference type="InterPro" id="IPR009109">
    <property type="entry name" value="Ran_GTPase_activating_1_C"/>
</dbReference>
<feature type="compositionally biased region" description="Acidic residues" evidence="4">
    <location>
        <begin position="348"/>
        <end position="382"/>
    </location>
</feature>
<dbReference type="SUPFAM" id="SSF52047">
    <property type="entry name" value="RNI-like"/>
    <property type="match status" value="1"/>
</dbReference>
<sequence>MASFDLNSITQALSDPGRTTSGVDFSGKSLKLDTEKDAQPIVEAINKCPDLQYLTLTGNTLGVAAAQAIAKALEHHPELRIARFSDMFTGRMKTEIPPALKALGDGMITAGARLEVLDLSDNAFGPIGVEGLAKLLESEVCSQLQELRLNNNGLGISGGRLLARALTQSPRRLRVFVAGRNRLENDGAKALASVFTSMDTLEEVAMPQNGIYHIGISALSEAFKMNPRLRSLNLNDNTIGHKGAEAIAAALPSLKNLKSINFGDCLLKSKGAKTLAKAFRDNSQMLECLDLSHNEIGREACMELVDSITCLPDSSDRLARVILAGNSLGGASNKKSMKEKLGTCAELSDGEGSDDEYATDSDEEGEGDDSDDDDDNSDDESGSEQNHTRVDTAAVIGNNITLDTSGVEEIDTDVGRFLREPTVENLQKLGSNAAQVIDAHLQCIKNPEELITAYVEATFCVSGLSENSELATLVSGRLYPILMARAGEQHAASWLLTNTMLRGLGLIKSENKDYKIRWSLPSCFSTLGTVITAPYFPQAVRDTLKFFIAAKLGHMPPETARIVRDNAALLT</sequence>
<evidence type="ECO:0000256" key="4">
    <source>
        <dbReference type="SAM" id="MobiDB-lite"/>
    </source>
</evidence>
<keyword evidence="2" id="KW-0433">Leucine-rich repeat</keyword>
<keyword evidence="3" id="KW-0677">Repeat</keyword>
<dbReference type="Pfam" id="PF07834">
    <property type="entry name" value="RanGAP1_C"/>
    <property type="match status" value="1"/>
</dbReference>
<accession>A0ABN8B712</accession>
<evidence type="ECO:0000256" key="2">
    <source>
        <dbReference type="ARBA" id="ARBA00022614"/>
    </source>
</evidence>
<evidence type="ECO:0000256" key="3">
    <source>
        <dbReference type="ARBA" id="ARBA00022737"/>
    </source>
</evidence>
<dbReference type="Proteomes" id="UP001153292">
    <property type="component" value="Chromosome 27"/>
</dbReference>
<evidence type="ECO:0000313" key="7">
    <source>
        <dbReference type="Proteomes" id="UP001153292"/>
    </source>
</evidence>
<dbReference type="Gene3D" id="1.25.40.200">
    <property type="entry name" value="Ran-GTPase activating protein 1, C-terminal domain"/>
    <property type="match status" value="1"/>
</dbReference>
<dbReference type="InterPro" id="IPR032675">
    <property type="entry name" value="LRR_dom_sf"/>
</dbReference>
<evidence type="ECO:0000259" key="5">
    <source>
        <dbReference type="Pfam" id="PF07834"/>
    </source>
</evidence>
<protein>
    <recommendedName>
        <fullName evidence="5">Ran-GTPase activating protein 1 C-terminal domain-containing protein</fullName>
    </recommendedName>
</protein>
<organism evidence="6 7">
    <name type="scientific">Chilo suppressalis</name>
    <name type="common">Asiatic rice borer moth</name>
    <dbReference type="NCBI Taxonomy" id="168631"/>
    <lineage>
        <taxon>Eukaryota</taxon>
        <taxon>Metazoa</taxon>
        <taxon>Ecdysozoa</taxon>
        <taxon>Arthropoda</taxon>
        <taxon>Hexapoda</taxon>
        <taxon>Insecta</taxon>
        <taxon>Pterygota</taxon>
        <taxon>Neoptera</taxon>
        <taxon>Endopterygota</taxon>
        <taxon>Lepidoptera</taxon>
        <taxon>Glossata</taxon>
        <taxon>Ditrysia</taxon>
        <taxon>Pyraloidea</taxon>
        <taxon>Crambidae</taxon>
        <taxon>Crambinae</taxon>
        <taxon>Chilo</taxon>
    </lineage>
</organism>
<dbReference type="SMART" id="SM00368">
    <property type="entry name" value="LRR_RI"/>
    <property type="match status" value="8"/>
</dbReference>
<keyword evidence="1" id="KW-0343">GTPase activation</keyword>
<dbReference type="PANTHER" id="PTHR24113:SF12">
    <property type="entry name" value="RAN GTPASE-ACTIVATING PROTEIN 1"/>
    <property type="match status" value="1"/>
</dbReference>
<feature type="domain" description="Ran-GTPase activating protein 1 C-terminal" evidence="5">
    <location>
        <begin position="411"/>
        <end position="550"/>
    </location>
</feature>
<feature type="region of interest" description="Disordered" evidence="4">
    <location>
        <begin position="344"/>
        <end position="393"/>
    </location>
</feature>